<keyword evidence="3" id="KW-1185">Reference proteome</keyword>
<reference evidence="2 3" key="1">
    <citation type="submission" date="2018-02" db="EMBL/GenBank/DDBJ databases">
        <title>Genomic Encyclopedia of Archaeal and Bacterial Type Strains, Phase II (KMG-II): from individual species to whole genera.</title>
        <authorList>
            <person name="Goeker M."/>
        </authorList>
    </citation>
    <scope>NUCLEOTIDE SEQUENCE [LARGE SCALE GENOMIC DNA]</scope>
    <source>
        <strain evidence="2 3">DSM 22857</strain>
    </source>
</reference>
<feature type="domain" description="Glycosyltransferase 2-like" evidence="1">
    <location>
        <begin position="15"/>
        <end position="91"/>
    </location>
</feature>
<dbReference type="PANTHER" id="PTHR43630:SF2">
    <property type="entry name" value="GLYCOSYLTRANSFERASE"/>
    <property type="match status" value="1"/>
</dbReference>
<dbReference type="GO" id="GO:0016740">
    <property type="term" value="F:transferase activity"/>
    <property type="evidence" value="ECO:0007669"/>
    <property type="project" value="UniProtKB-KW"/>
</dbReference>
<dbReference type="CDD" id="cd02511">
    <property type="entry name" value="Beta4Glucosyltransferase"/>
    <property type="match status" value="1"/>
</dbReference>
<dbReference type="OrthoDB" id="9815923at2"/>
<dbReference type="RefSeq" id="WP_104432836.1">
    <property type="nucleotide sequence ID" value="NZ_PTJD01000007.1"/>
</dbReference>
<organism evidence="2 3">
    <name type="scientific">Kineococcus xinjiangensis</name>
    <dbReference type="NCBI Taxonomy" id="512762"/>
    <lineage>
        <taxon>Bacteria</taxon>
        <taxon>Bacillati</taxon>
        <taxon>Actinomycetota</taxon>
        <taxon>Actinomycetes</taxon>
        <taxon>Kineosporiales</taxon>
        <taxon>Kineosporiaceae</taxon>
        <taxon>Kineococcus</taxon>
    </lineage>
</organism>
<dbReference type="AlphaFoldDB" id="A0A2S6IJU7"/>
<dbReference type="SUPFAM" id="SSF53448">
    <property type="entry name" value="Nucleotide-diphospho-sugar transferases"/>
    <property type="match status" value="1"/>
</dbReference>
<dbReference type="Pfam" id="PF00535">
    <property type="entry name" value="Glycos_transf_2"/>
    <property type="match status" value="1"/>
</dbReference>
<evidence type="ECO:0000313" key="2">
    <source>
        <dbReference type="EMBL" id="PPK94503.1"/>
    </source>
</evidence>
<accession>A0A2S6IJU7</accession>
<name>A0A2S6IJU7_9ACTN</name>
<comment type="caution">
    <text evidence="2">The sequence shown here is derived from an EMBL/GenBank/DDBJ whole genome shotgun (WGS) entry which is preliminary data.</text>
</comment>
<protein>
    <submittedName>
        <fullName evidence="2">Glycosyl transferase family 2</fullName>
    </submittedName>
</protein>
<dbReference type="PANTHER" id="PTHR43630">
    <property type="entry name" value="POLY-BETA-1,6-N-ACETYL-D-GLUCOSAMINE SYNTHASE"/>
    <property type="match status" value="1"/>
</dbReference>
<dbReference type="Proteomes" id="UP000239485">
    <property type="component" value="Unassembled WGS sequence"/>
</dbReference>
<keyword evidence="2" id="KW-0808">Transferase</keyword>
<dbReference type="InterPro" id="IPR029044">
    <property type="entry name" value="Nucleotide-diphossugar_trans"/>
</dbReference>
<evidence type="ECO:0000259" key="1">
    <source>
        <dbReference type="Pfam" id="PF00535"/>
    </source>
</evidence>
<gene>
    <name evidence="2" type="ORF">CLV92_1075</name>
</gene>
<sequence>MHGDEVFISGSYIVKDEEELLGGSLDALRPFVDELVVYDTGSTDATRDVARAHGARVVEGYWDDDFGAARNRALEHCAGEWVVIVDADEVARGNPRALRRRLRLTPADALSVMQVSHTWQGAGVGLSVWSVRVFRRARCRWEGAIHERVVGRWGELSGEQTTDLELDHSGYTPVRTRERNKGGRNLRVAERELADALARGASDTWRFLINVARSGQLEGDPSRSLEALALVDRAAVAPQQGILAGHTALGIAVANADMALGLDWLASMAQWGESPDVLRAMEGQLAMATGDLQRAEALLRPYVESGDQGGVVLTDLSFTDSLIDCLWLQDRHEESVELLLDHLATGKSHIAAAVVLARVHESRTDSRRLVDALPESLVLPYVGQLQATGFAYGEPFFEAMWDAGRARTAVLVAISGLGGSLPFEKALLWSLRMREAGLGEHCPLWRILRSTERDDRTRIMCGAALVEIGEEAALPLLEPLLARVDDDAAGALVEELRQFAPGFTAALIAG</sequence>
<evidence type="ECO:0000313" key="3">
    <source>
        <dbReference type="Proteomes" id="UP000239485"/>
    </source>
</evidence>
<dbReference type="InterPro" id="IPR001173">
    <property type="entry name" value="Glyco_trans_2-like"/>
</dbReference>
<proteinExistence type="predicted"/>
<dbReference type="EMBL" id="PTJD01000007">
    <property type="protein sequence ID" value="PPK94503.1"/>
    <property type="molecule type" value="Genomic_DNA"/>
</dbReference>
<dbReference type="Gene3D" id="3.90.550.10">
    <property type="entry name" value="Spore Coat Polysaccharide Biosynthesis Protein SpsA, Chain A"/>
    <property type="match status" value="1"/>
</dbReference>